<dbReference type="AlphaFoldDB" id="A0A1X0NZ16"/>
<evidence type="ECO:0000256" key="1">
    <source>
        <dbReference type="SAM" id="MobiDB-lite"/>
    </source>
</evidence>
<feature type="transmembrane region" description="Helical" evidence="2">
    <location>
        <begin position="38"/>
        <end position="60"/>
    </location>
</feature>
<name>A0A1X0NZ16_9TRYP</name>
<comment type="caution">
    <text evidence="3">The sequence shown here is derived from an EMBL/GenBank/DDBJ whole genome shotgun (WGS) entry which is preliminary data.</text>
</comment>
<evidence type="ECO:0000313" key="3">
    <source>
        <dbReference type="EMBL" id="ORC89934.1"/>
    </source>
</evidence>
<evidence type="ECO:0000313" key="4">
    <source>
        <dbReference type="Proteomes" id="UP000192257"/>
    </source>
</evidence>
<dbReference type="GeneID" id="39984473"/>
<keyword evidence="4" id="KW-1185">Reference proteome</keyword>
<dbReference type="RefSeq" id="XP_028884000.1">
    <property type="nucleotide sequence ID" value="XM_029024693.1"/>
</dbReference>
<dbReference type="Gene3D" id="3.40.50.150">
    <property type="entry name" value="Vaccinia Virus protein VP39"/>
    <property type="match status" value="1"/>
</dbReference>
<gene>
    <name evidence="3" type="ORF">TM35_000102020</name>
</gene>
<feature type="region of interest" description="Disordered" evidence="1">
    <location>
        <begin position="164"/>
        <end position="212"/>
    </location>
</feature>
<keyword evidence="2" id="KW-0472">Membrane</keyword>
<proteinExistence type="predicted"/>
<keyword evidence="2" id="KW-1133">Transmembrane helix</keyword>
<keyword evidence="2" id="KW-0812">Transmembrane</keyword>
<organism evidence="3 4">
    <name type="scientific">Trypanosoma theileri</name>
    <dbReference type="NCBI Taxonomy" id="67003"/>
    <lineage>
        <taxon>Eukaryota</taxon>
        <taxon>Discoba</taxon>
        <taxon>Euglenozoa</taxon>
        <taxon>Kinetoplastea</taxon>
        <taxon>Metakinetoplastina</taxon>
        <taxon>Trypanosomatida</taxon>
        <taxon>Trypanosomatidae</taxon>
        <taxon>Trypanosoma</taxon>
    </lineage>
</organism>
<dbReference type="EMBL" id="NBCO01000010">
    <property type="protein sequence ID" value="ORC89934.1"/>
    <property type="molecule type" value="Genomic_DNA"/>
</dbReference>
<dbReference type="InterPro" id="IPR029063">
    <property type="entry name" value="SAM-dependent_MTases_sf"/>
</dbReference>
<feature type="compositionally biased region" description="Basic and acidic residues" evidence="1">
    <location>
        <begin position="175"/>
        <end position="188"/>
    </location>
</feature>
<dbReference type="GO" id="GO:0005829">
    <property type="term" value="C:cytosol"/>
    <property type="evidence" value="ECO:0007669"/>
    <property type="project" value="TreeGrafter"/>
</dbReference>
<dbReference type="InterPro" id="IPR001045">
    <property type="entry name" value="Spermi_synthase"/>
</dbReference>
<dbReference type="SUPFAM" id="SSF53335">
    <property type="entry name" value="S-adenosyl-L-methionine-dependent methyltransferases"/>
    <property type="match status" value="1"/>
</dbReference>
<dbReference type="OrthoDB" id="2016285at2759"/>
<accession>A0A1X0NZ16</accession>
<protein>
    <recommendedName>
        <fullName evidence="5">Spermidine synthase</fullName>
    </recommendedName>
</protein>
<dbReference type="PANTHER" id="PTHR11558:SF11">
    <property type="entry name" value="SPERMIDINE SYNTHASE"/>
    <property type="match status" value="1"/>
</dbReference>
<sequence>MANRLSSSLTPGQRPRRQYLNKATEFFFRELDKGFSSIYVVLSTGALLSVAGWKLMVYYIEPRRATQFAEWRRPYSRVPLSDAHNFFWGFAAAEPHPNHIAAGLTADVEEALRRPTLVYSAASEVGGSVMCMQLPEYDAQRGDDVVYRSLHYVENSPSILSSSSSSLVEVVGGEEEGRGGNTMKEKKSQQQQQQQQQQKKEEKEEEEETSLYLSRMPGGGASVIHGMVKCKAITSQNNCVPYAGHLESEYARKMMLALGPVHILRDIAKTTFPFRFTTVKETPISALVCGLHSGEIPRWLSNTFPNFHVDVVERDGTLARICRRFMGFQESSNLRLFIADPIEFLRHSAIVNTNSVNSRGSAGQRYDLIMLDTVDGMGKLSTQYGRLEFINNVRNSLTSAGCVIASIPNRDGAFLYNMVQNWRVAFTGRTVILVHCVTSPHTMLMTFQDDADRGKANFGAVADAEEFRDLLRTKLSHYGPQRVTFDLTREVSDESFRILLPGRTYPLTAYLPAGHPELKDVSTMRSEGGRKWGDWLRHWSSTWLTPTQRADLQNMGR</sequence>
<dbReference type="PANTHER" id="PTHR11558">
    <property type="entry name" value="SPERMIDINE/SPERMINE SYNTHASE"/>
    <property type="match status" value="1"/>
</dbReference>
<evidence type="ECO:0000256" key="2">
    <source>
        <dbReference type="SAM" id="Phobius"/>
    </source>
</evidence>
<evidence type="ECO:0008006" key="5">
    <source>
        <dbReference type="Google" id="ProtNLM"/>
    </source>
</evidence>
<reference evidence="3 4" key="1">
    <citation type="submission" date="2017-03" db="EMBL/GenBank/DDBJ databases">
        <title>An alternative strategy for trypanosome survival in the mammalian bloodstream revealed through genome and transcriptome analysis of the ubiquitous bovine parasite Trypanosoma (Megatrypanum) theileri.</title>
        <authorList>
            <person name="Kelly S."/>
            <person name="Ivens A."/>
            <person name="Mott A."/>
            <person name="O'Neill E."/>
            <person name="Emms D."/>
            <person name="Macleod O."/>
            <person name="Voorheis P."/>
            <person name="Matthews J."/>
            <person name="Matthews K."/>
            <person name="Carrington M."/>
        </authorList>
    </citation>
    <scope>NUCLEOTIDE SEQUENCE [LARGE SCALE GENOMIC DNA]</scope>
    <source>
        <strain evidence="3">Edinburgh</strain>
    </source>
</reference>
<dbReference type="Proteomes" id="UP000192257">
    <property type="component" value="Unassembled WGS sequence"/>
</dbReference>
<dbReference type="GO" id="GO:0004766">
    <property type="term" value="F:spermidine synthase activity"/>
    <property type="evidence" value="ECO:0007669"/>
    <property type="project" value="TreeGrafter"/>
</dbReference>
<dbReference type="VEuPathDB" id="TriTrypDB:TM35_000102020"/>
<dbReference type="GO" id="GO:0008295">
    <property type="term" value="P:spermidine biosynthetic process"/>
    <property type="evidence" value="ECO:0007669"/>
    <property type="project" value="TreeGrafter"/>
</dbReference>